<feature type="non-terminal residue" evidence="1">
    <location>
        <position position="1"/>
    </location>
</feature>
<gene>
    <name evidence="1" type="ORF">ACOLOM_LOCUS13072</name>
</gene>
<sequence length="193" mass="22154">ISPYTYCDSDTYPGLHFDFYQFVPPDYQDWFRCRLVCRTWKEILGPYPHRTLPDKTDITSHTNTRGITSMYLKRYGILFEIPLEQYKELVGQLTVLRIQQFSGWTPPPNSGHPAGSIKFRNVRFLSISGSDTRPDFWPGLAEACPNLVSLAIREVLGSLSMYDILVDNGTSPDSPGVQIDRNRSVVPDRYRSR</sequence>
<name>A0ACA9QQX2_9GLOM</name>
<evidence type="ECO:0000313" key="1">
    <source>
        <dbReference type="EMBL" id="CAG8758174.1"/>
    </source>
</evidence>
<protein>
    <submittedName>
        <fullName evidence="1">16994_t:CDS:1</fullName>
    </submittedName>
</protein>
<evidence type="ECO:0000313" key="2">
    <source>
        <dbReference type="Proteomes" id="UP000789525"/>
    </source>
</evidence>
<comment type="caution">
    <text evidence="1">The sequence shown here is derived from an EMBL/GenBank/DDBJ whole genome shotgun (WGS) entry which is preliminary data.</text>
</comment>
<organism evidence="1 2">
    <name type="scientific">Acaulospora colombiana</name>
    <dbReference type="NCBI Taxonomy" id="27376"/>
    <lineage>
        <taxon>Eukaryota</taxon>
        <taxon>Fungi</taxon>
        <taxon>Fungi incertae sedis</taxon>
        <taxon>Mucoromycota</taxon>
        <taxon>Glomeromycotina</taxon>
        <taxon>Glomeromycetes</taxon>
        <taxon>Diversisporales</taxon>
        <taxon>Acaulosporaceae</taxon>
        <taxon>Acaulospora</taxon>
    </lineage>
</organism>
<dbReference type="Proteomes" id="UP000789525">
    <property type="component" value="Unassembled WGS sequence"/>
</dbReference>
<proteinExistence type="predicted"/>
<accession>A0ACA9QQX2</accession>
<reference evidence="1" key="1">
    <citation type="submission" date="2021-06" db="EMBL/GenBank/DDBJ databases">
        <authorList>
            <person name="Kallberg Y."/>
            <person name="Tangrot J."/>
            <person name="Rosling A."/>
        </authorList>
    </citation>
    <scope>NUCLEOTIDE SEQUENCE</scope>
    <source>
        <strain evidence="1">CL356</strain>
    </source>
</reference>
<feature type="non-terminal residue" evidence="1">
    <location>
        <position position="193"/>
    </location>
</feature>
<dbReference type="EMBL" id="CAJVPT010057243">
    <property type="protein sequence ID" value="CAG8758174.1"/>
    <property type="molecule type" value="Genomic_DNA"/>
</dbReference>
<keyword evidence="2" id="KW-1185">Reference proteome</keyword>